<dbReference type="EMBL" id="WIXP02000012">
    <property type="protein sequence ID" value="KAF6201717.1"/>
    <property type="molecule type" value="Genomic_DNA"/>
</dbReference>
<dbReference type="GO" id="GO:0005085">
    <property type="term" value="F:guanyl-nucleotide exchange factor activity"/>
    <property type="evidence" value="ECO:0007669"/>
    <property type="project" value="TreeGrafter"/>
</dbReference>
<comment type="similarity">
    <text evidence="3">Belongs to the LAMTOR5 family.</text>
</comment>
<dbReference type="PANTHER" id="PTHR13342:SF2">
    <property type="entry name" value="RAGULATOR COMPLEX PROTEIN LAMTOR5"/>
    <property type="match status" value="1"/>
</dbReference>
<name>A0A8S9WYC5_APOLU</name>
<dbReference type="AlphaFoldDB" id="A0A8S9WYC5"/>
<keyword evidence="8" id="KW-1185">Reference proteome</keyword>
<dbReference type="Pfam" id="PF16672">
    <property type="entry name" value="LAMTOR5"/>
    <property type="match status" value="1"/>
</dbReference>
<evidence type="ECO:0000256" key="5">
    <source>
        <dbReference type="ARBA" id="ARBA00023228"/>
    </source>
</evidence>
<dbReference type="GO" id="GO:0071986">
    <property type="term" value="C:Ragulator complex"/>
    <property type="evidence" value="ECO:0007669"/>
    <property type="project" value="InterPro"/>
</dbReference>
<comment type="caution">
    <text evidence="7">The sequence shown here is derived from an EMBL/GenBank/DDBJ whole genome shotgun (WGS) entry which is preliminary data.</text>
</comment>
<dbReference type="FunFam" id="3.30.450.30:FF:000005">
    <property type="entry name" value="Ragulator complex protein LAMTOR5 homolog"/>
    <property type="match status" value="1"/>
</dbReference>
<reference evidence="7" key="1">
    <citation type="journal article" date="2021" name="Mol. Ecol. Resour.">
        <title>Apolygus lucorum genome provides insights into omnivorousness and mesophyll feeding.</title>
        <authorList>
            <person name="Liu Y."/>
            <person name="Liu H."/>
            <person name="Wang H."/>
            <person name="Huang T."/>
            <person name="Liu B."/>
            <person name="Yang B."/>
            <person name="Yin L."/>
            <person name="Li B."/>
            <person name="Zhang Y."/>
            <person name="Zhang S."/>
            <person name="Jiang F."/>
            <person name="Zhang X."/>
            <person name="Ren Y."/>
            <person name="Wang B."/>
            <person name="Wang S."/>
            <person name="Lu Y."/>
            <person name="Wu K."/>
            <person name="Fan W."/>
            <person name="Wang G."/>
        </authorList>
    </citation>
    <scope>NUCLEOTIDE SEQUENCE</scope>
    <source>
        <strain evidence="7">12Hb</strain>
    </source>
</reference>
<dbReference type="Proteomes" id="UP000466442">
    <property type="component" value="Linkage Group LG12"/>
</dbReference>
<accession>A0A8S9WYC5</accession>
<dbReference type="GO" id="GO:1904263">
    <property type="term" value="P:positive regulation of TORC1 signaling"/>
    <property type="evidence" value="ECO:0007669"/>
    <property type="project" value="TreeGrafter"/>
</dbReference>
<proteinExistence type="inferred from homology"/>
<keyword evidence="5" id="KW-0458">Lysosome</keyword>
<organism evidence="7 8">
    <name type="scientific">Apolygus lucorum</name>
    <name type="common">Small green plant bug</name>
    <name type="synonym">Lygocoris lucorum</name>
    <dbReference type="NCBI Taxonomy" id="248454"/>
    <lineage>
        <taxon>Eukaryota</taxon>
        <taxon>Metazoa</taxon>
        <taxon>Ecdysozoa</taxon>
        <taxon>Arthropoda</taxon>
        <taxon>Hexapoda</taxon>
        <taxon>Insecta</taxon>
        <taxon>Pterygota</taxon>
        <taxon>Neoptera</taxon>
        <taxon>Paraneoptera</taxon>
        <taxon>Hemiptera</taxon>
        <taxon>Heteroptera</taxon>
        <taxon>Panheteroptera</taxon>
        <taxon>Cimicomorpha</taxon>
        <taxon>Miridae</taxon>
        <taxon>Mirini</taxon>
        <taxon>Apolygus</taxon>
    </lineage>
</organism>
<dbReference type="PANTHER" id="PTHR13342">
    <property type="entry name" value="RAGULATOR COMPLEX PROTEIN LAMTOR5"/>
    <property type="match status" value="1"/>
</dbReference>
<keyword evidence="4" id="KW-0963">Cytoplasm</keyword>
<evidence type="ECO:0000313" key="7">
    <source>
        <dbReference type="EMBL" id="KAF6201717.1"/>
    </source>
</evidence>
<dbReference type="GO" id="GO:0043066">
    <property type="term" value="P:negative regulation of apoptotic process"/>
    <property type="evidence" value="ECO:0007669"/>
    <property type="project" value="InterPro"/>
</dbReference>
<dbReference type="GO" id="GO:0071230">
    <property type="term" value="P:cellular response to amino acid stimulus"/>
    <property type="evidence" value="ECO:0007669"/>
    <property type="project" value="TreeGrafter"/>
</dbReference>
<evidence type="ECO:0000313" key="8">
    <source>
        <dbReference type="Proteomes" id="UP000466442"/>
    </source>
</evidence>
<evidence type="ECO:0000256" key="6">
    <source>
        <dbReference type="ARBA" id="ARBA00032692"/>
    </source>
</evidence>
<dbReference type="InterPro" id="IPR024135">
    <property type="entry name" value="LAMTOR5"/>
</dbReference>
<dbReference type="GO" id="GO:0005764">
    <property type="term" value="C:lysosome"/>
    <property type="evidence" value="ECO:0007669"/>
    <property type="project" value="UniProtKB-SubCell"/>
</dbReference>
<sequence>MEANLEAELYEIMKTDGVTGAILSDEHGLCLLASPDVKPEMAGILSAIVQHASMIDNRNENPVINFEGDSRQCLIKKEGSVTTAIFKKIS</sequence>
<evidence type="ECO:0000256" key="3">
    <source>
        <dbReference type="ARBA" id="ARBA00007795"/>
    </source>
</evidence>
<dbReference type="OrthoDB" id="76862at2759"/>
<dbReference type="Gene3D" id="3.30.450.30">
    <property type="entry name" value="Dynein light chain 2a, cytoplasmic"/>
    <property type="match status" value="1"/>
</dbReference>
<gene>
    <name evidence="7" type="ORF">GE061_004112</name>
</gene>
<evidence type="ECO:0000256" key="1">
    <source>
        <dbReference type="ARBA" id="ARBA00004371"/>
    </source>
</evidence>
<comment type="subcellular location">
    <subcellularLocation>
        <location evidence="2">Cytoplasm</location>
    </subcellularLocation>
    <subcellularLocation>
        <location evidence="1">Lysosome</location>
    </subcellularLocation>
</comment>
<evidence type="ECO:0000256" key="4">
    <source>
        <dbReference type="ARBA" id="ARBA00022490"/>
    </source>
</evidence>
<evidence type="ECO:0000256" key="2">
    <source>
        <dbReference type="ARBA" id="ARBA00004496"/>
    </source>
</evidence>
<protein>
    <recommendedName>
        <fullName evidence="6">Late endosomal/lysosomal adaptor and MAPK and MTOR activator 5</fullName>
    </recommendedName>
</protein>